<dbReference type="InterPro" id="IPR050177">
    <property type="entry name" value="Lipid_A_modif_metabolic_enz"/>
</dbReference>
<protein>
    <submittedName>
        <fullName evidence="2">NAD-dependent epimerase/dehydratase family protein</fullName>
    </submittedName>
</protein>
<proteinExistence type="predicted"/>
<dbReference type="Proteomes" id="UP001597120">
    <property type="component" value="Unassembled WGS sequence"/>
</dbReference>
<evidence type="ECO:0000313" key="2">
    <source>
        <dbReference type="EMBL" id="MFD0871920.1"/>
    </source>
</evidence>
<keyword evidence="3" id="KW-1185">Reference proteome</keyword>
<dbReference type="SUPFAM" id="SSF51735">
    <property type="entry name" value="NAD(P)-binding Rossmann-fold domains"/>
    <property type="match status" value="1"/>
</dbReference>
<reference evidence="3" key="1">
    <citation type="journal article" date="2019" name="Int. J. Syst. Evol. Microbiol.">
        <title>The Global Catalogue of Microorganisms (GCM) 10K type strain sequencing project: providing services to taxonomists for standard genome sequencing and annotation.</title>
        <authorList>
            <consortium name="The Broad Institute Genomics Platform"/>
            <consortium name="The Broad Institute Genome Sequencing Center for Infectious Disease"/>
            <person name="Wu L."/>
            <person name="Ma J."/>
        </authorList>
    </citation>
    <scope>NUCLEOTIDE SEQUENCE [LARGE SCALE GENOMIC DNA]</scope>
    <source>
        <strain evidence="3">CCUG 57263</strain>
    </source>
</reference>
<evidence type="ECO:0000313" key="3">
    <source>
        <dbReference type="Proteomes" id="UP001597120"/>
    </source>
</evidence>
<dbReference type="InterPro" id="IPR001509">
    <property type="entry name" value="Epimerase_deHydtase"/>
</dbReference>
<feature type="domain" description="NAD-dependent epimerase/dehydratase" evidence="1">
    <location>
        <begin position="3"/>
        <end position="228"/>
    </location>
</feature>
<gene>
    <name evidence="2" type="ORF">ACFQ03_22585</name>
</gene>
<sequence length="333" mass="36460">MRALVTGATGFIGGKLARRLEAMGWQVTAVGRNLQEGRSLAAGGILFVPADLADEAAIRKACDGQDIVFHCGALSSPWGKYEHFYNSNVIGTRNIAQGSLEHKVKRLVHVSTPSIYFDYTDRLGIKEDDALPAKPVNAYAATKLLAEQEADRAYEAGLEVVTIRPRAVFGPGDRAILPRLLRANERGKVPLINGGQALMDVTYVENVVDALLLCAEAGPSALGRKFNITNGEPVRLLDLLNKVFSLLDEPLRAKPISLRTIYRLAGILEWSAKVFAGGREPLITRYSAGVLGTSQTLDIGAAQQKLGYRPRVSLEEGLHEFVKWWRKRTDEQL</sequence>
<evidence type="ECO:0000259" key="1">
    <source>
        <dbReference type="Pfam" id="PF01370"/>
    </source>
</evidence>
<dbReference type="InterPro" id="IPR036291">
    <property type="entry name" value="NAD(P)-bd_dom_sf"/>
</dbReference>
<organism evidence="2 3">
    <name type="scientific">Paenibacillus residui</name>
    <dbReference type="NCBI Taxonomy" id="629724"/>
    <lineage>
        <taxon>Bacteria</taxon>
        <taxon>Bacillati</taxon>
        <taxon>Bacillota</taxon>
        <taxon>Bacilli</taxon>
        <taxon>Bacillales</taxon>
        <taxon>Paenibacillaceae</taxon>
        <taxon>Paenibacillus</taxon>
    </lineage>
</organism>
<dbReference type="RefSeq" id="WP_379291145.1">
    <property type="nucleotide sequence ID" value="NZ_JBHTIU010000094.1"/>
</dbReference>
<dbReference type="PANTHER" id="PTHR43245">
    <property type="entry name" value="BIFUNCTIONAL POLYMYXIN RESISTANCE PROTEIN ARNA"/>
    <property type="match status" value="1"/>
</dbReference>
<dbReference type="Pfam" id="PF01370">
    <property type="entry name" value="Epimerase"/>
    <property type="match status" value="1"/>
</dbReference>
<accession>A0ABW3DEL3</accession>
<dbReference type="PANTHER" id="PTHR43245:SF24">
    <property type="entry name" value="DEHYDROGENASE"/>
    <property type="match status" value="1"/>
</dbReference>
<name>A0ABW3DEL3_9BACL</name>
<comment type="caution">
    <text evidence="2">The sequence shown here is derived from an EMBL/GenBank/DDBJ whole genome shotgun (WGS) entry which is preliminary data.</text>
</comment>
<dbReference type="EMBL" id="JBHTIU010000094">
    <property type="protein sequence ID" value="MFD0871920.1"/>
    <property type="molecule type" value="Genomic_DNA"/>
</dbReference>
<dbReference type="Gene3D" id="3.40.50.720">
    <property type="entry name" value="NAD(P)-binding Rossmann-like Domain"/>
    <property type="match status" value="1"/>
</dbReference>